<dbReference type="AlphaFoldDB" id="A0A379FCQ9"/>
<evidence type="ECO:0000313" key="2">
    <source>
        <dbReference type="Proteomes" id="UP000254331"/>
    </source>
</evidence>
<dbReference type="RefSeq" id="WP_115370811.1">
    <property type="nucleotide sequence ID" value="NZ_CP033736.1"/>
</dbReference>
<reference evidence="1 2" key="1">
    <citation type="submission" date="2018-06" db="EMBL/GenBank/DDBJ databases">
        <authorList>
            <consortium name="Pathogen Informatics"/>
            <person name="Doyle S."/>
        </authorList>
    </citation>
    <scope>NUCLEOTIDE SEQUENCE [LARGE SCALE GENOMIC DNA]</scope>
    <source>
        <strain evidence="1 2">NCTC10376</strain>
    </source>
</reference>
<dbReference type="EMBL" id="UGTW01000001">
    <property type="protein sequence ID" value="SUC17375.1"/>
    <property type="molecule type" value="Genomic_DNA"/>
</dbReference>
<evidence type="ECO:0000313" key="1">
    <source>
        <dbReference type="EMBL" id="SUC17375.1"/>
    </source>
</evidence>
<dbReference type="InterPro" id="IPR014859">
    <property type="entry name" value="Phage_TAC_4"/>
</dbReference>
<gene>
    <name evidence="1" type="ORF">NCTC10376_03318</name>
</gene>
<name>A0A379FCQ9_PROVU</name>
<accession>A0A379FCQ9</accession>
<dbReference type="Pfam" id="PF08748">
    <property type="entry name" value="Phage_TAC_4"/>
    <property type="match status" value="1"/>
</dbReference>
<dbReference type="Proteomes" id="UP000254331">
    <property type="component" value="Unassembled WGS sequence"/>
</dbReference>
<protein>
    <submittedName>
        <fullName evidence="1">Phage protein</fullName>
    </submittedName>
</protein>
<sequence>MPKFTLVPNPTFKANVKIPVAGKEKPEVVTFTFKHQPMSQLDEMREKPTTEFFEQIIEGWAIEEPYNKENLNLLLDNYPSASRAIASTYYNELLGNREKNS</sequence>
<organism evidence="1 2">
    <name type="scientific">Proteus vulgaris</name>
    <dbReference type="NCBI Taxonomy" id="585"/>
    <lineage>
        <taxon>Bacteria</taxon>
        <taxon>Pseudomonadati</taxon>
        <taxon>Pseudomonadota</taxon>
        <taxon>Gammaproteobacteria</taxon>
        <taxon>Enterobacterales</taxon>
        <taxon>Morganellaceae</taxon>
        <taxon>Proteus</taxon>
    </lineage>
</organism>
<proteinExistence type="predicted"/>